<dbReference type="InterPro" id="IPR012867">
    <property type="entry name" value="DUF1648"/>
</dbReference>
<keyword evidence="1" id="KW-1133">Transmembrane helix</keyword>
<dbReference type="PANTHER" id="PTHR37810:SF5">
    <property type="entry name" value="IMMUNITY PROTEIN SDPI"/>
    <property type="match status" value="1"/>
</dbReference>
<keyword evidence="1" id="KW-0472">Membrane</keyword>
<dbReference type="Proteomes" id="UP001556220">
    <property type="component" value="Unassembled WGS sequence"/>
</dbReference>
<accession>A0ABV3QB19</accession>
<keyword evidence="1" id="KW-0812">Transmembrane</keyword>
<feature type="transmembrane region" description="Helical" evidence="1">
    <location>
        <begin position="48"/>
        <end position="73"/>
    </location>
</feature>
<organism evidence="3 4">
    <name type="scientific">Rhodanobacter lycopersici</name>
    <dbReference type="NCBI Taxonomy" id="3162487"/>
    <lineage>
        <taxon>Bacteria</taxon>
        <taxon>Pseudomonadati</taxon>
        <taxon>Pseudomonadota</taxon>
        <taxon>Gammaproteobacteria</taxon>
        <taxon>Lysobacterales</taxon>
        <taxon>Rhodanobacteraceae</taxon>
        <taxon>Rhodanobacter</taxon>
    </lineage>
</organism>
<dbReference type="Pfam" id="PF13630">
    <property type="entry name" value="SdpI"/>
    <property type="match status" value="1"/>
</dbReference>
<feature type="transmembrane region" description="Helical" evidence="1">
    <location>
        <begin position="186"/>
        <end position="205"/>
    </location>
</feature>
<comment type="caution">
    <text evidence="3">The sequence shown here is derived from an EMBL/GenBank/DDBJ whole genome shotgun (WGS) entry which is preliminary data.</text>
</comment>
<feature type="transmembrane region" description="Helical" evidence="1">
    <location>
        <begin position="85"/>
        <end position="105"/>
    </location>
</feature>
<feature type="domain" description="DUF1648" evidence="2">
    <location>
        <begin position="13"/>
        <end position="57"/>
    </location>
</feature>
<evidence type="ECO:0000256" key="1">
    <source>
        <dbReference type="SAM" id="Phobius"/>
    </source>
</evidence>
<proteinExistence type="predicted"/>
<dbReference type="InterPro" id="IPR025962">
    <property type="entry name" value="SdpI/YhfL"/>
</dbReference>
<feature type="transmembrane region" description="Helical" evidence="1">
    <location>
        <begin position="111"/>
        <end position="130"/>
    </location>
</feature>
<dbReference type="RefSeq" id="WP_367853069.1">
    <property type="nucleotide sequence ID" value="NZ_JBFOHK010000001.1"/>
</dbReference>
<evidence type="ECO:0000313" key="4">
    <source>
        <dbReference type="Proteomes" id="UP001556220"/>
    </source>
</evidence>
<gene>
    <name evidence="3" type="ORF">ABQJ54_04520</name>
</gene>
<evidence type="ECO:0000313" key="3">
    <source>
        <dbReference type="EMBL" id="MEW9571004.1"/>
    </source>
</evidence>
<reference evidence="3 4" key="1">
    <citation type="submission" date="2024-06" db="EMBL/GenBank/DDBJ databases">
        <authorList>
            <person name="Woo H."/>
        </authorList>
    </citation>
    <scope>NUCLEOTIDE SEQUENCE [LARGE SCALE GENOMIC DNA]</scope>
    <source>
        <strain evidence="3 4">Si-c</strain>
    </source>
</reference>
<evidence type="ECO:0000259" key="2">
    <source>
        <dbReference type="Pfam" id="PF07853"/>
    </source>
</evidence>
<sequence>MKLQRNLWVSVVFVAVAVAAGAWLYPQLPAEVPTHWDLHNHVNGITSRFWAAAFPTLGVLAVAVLSVVLPAASPRQFAIRRFGDVWGVLMLVMQGFVLVASLGMLLAGAGYAVSMPTIVMLATGVLYLLLGNYMGKLRRNFFIGIRTPWTLASDAVWERTHRFGGRLFMLGGLVTVLIALVDPAPWLLLIVLAAMWLIAAGYSYFIHLRLEGSR</sequence>
<feature type="transmembrane region" description="Helical" evidence="1">
    <location>
        <begin position="7"/>
        <end position="28"/>
    </location>
</feature>
<protein>
    <submittedName>
        <fullName evidence="3">SdpI family protein</fullName>
    </submittedName>
</protein>
<dbReference type="PANTHER" id="PTHR37810">
    <property type="entry name" value="IMMUNITY PROTEIN SDPI"/>
    <property type="match status" value="1"/>
</dbReference>
<dbReference type="EMBL" id="JBFOHK010000001">
    <property type="protein sequence ID" value="MEW9571004.1"/>
    <property type="molecule type" value="Genomic_DNA"/>
</dbReference>
<dbReference type="InterPro" id="IPR026272">
    <property type="entry name" value="SdpI"/>
</dbReference>
<dbReference type="PIRSF" id="PIRSF038959">
    <property type="entry name" value="SdpI"/>
    <property type="match status" value="1"/>
</dbReference>
<dbReference type="Pfam" id="PF07853">
    <property type="entry name" value="DUF1648"/>
    <property type="match status" value="1"/>
</dbReference>
<name>A0ABV3QB19_9GAMM</name>
<feature type="transmembrane region" description="Helical" evidence="1">
    <location>
        <begin position="163"/>
        <end position="180"/>
    </location>
</feature>
<keyword evidence="4" id="KW-1185">Reference proteome</keyword>